<gene>
    <name evidence="1" type="ORF">OIDMADRAFT_154286</name>
</gene>
<accession>A0A0C3HBX2</accession>
<dbReference type="EMBL" id="KN832871">
    <property type="protein sequence ID" value="KIN05796.1"/>
    <property type="molecule type" value="Genomic_DNA"/>
</dbReference>
<dbReference type="PANTHER" id="PTHR28630">
    <property type="match status" value="1"/>
</dbReference>
<dbReference type="STRING" id="913774.A0A0C3HBX2"/>
<dbReference type="PANTHER" id="PTHR28630:SF3">
    <property type="entry name" value="PEROXIREDOXIN-LIKE 2C"/>
    <property type="match status" value="1"/>
</dbReference>
<name>A0A0C3HBX2_OIDMZ</name>
<dbReference type="AlphaFoldDB" id="A0A0C3HBX2"/>
<dbReference type="Proteomes" id="UP000054321">
    <property type="component" value="Unassembled WGS sequence"/>
</dbReference>
<dbReference type="HOGENOM" id="CLU_035338_0_1_1"/>
<keyword evidence="2" id="KW-1185">Reference proteome</keyword>
<proteinExistence type="predicted"/>
<protein>
    <submittedName>
        <fullName evidence="1">Uncharacterized protein</fullName>
    </submittedName>
</protein>
<organism evidence="1 2">
    <name type="scientific">Oidiodendron maius (strain Zn)</name>
    <dbReference type="NCBI Taxonomy" id="913774"/>
    <lineage>
        <taxon>Eukaryota</taxon>
        <taxon>Fungi</taxon>
        <taxon>Dikarya</taxon>
        <taxon>Ascomycota</taxon>
        <taxon>Pezizomycotina</taxon>
        <taxon>Leotiomycetes</taxon>
        <taxon>Leotiomycetes incertae sedis</taxon>
        <taxon>Myxotrichaceae</taxon>
        <taxon>Oidiodendron</taxon>
    </lineage>
</organism>
<sequence length="301" mass="34080">MAPESSLYIETDSTDGSSLRRQIDLDDIPSQEDIEIIQDLLLQDSSGKEVRFRSVFTGFNCPRRVLVIFIGHFLNPYSQEYVRTLSLSIAYSSLILLPVSTTIVFVGCGSASLIPMFKAETGCHFLTFADPQGELHLELGMICTSNLGLRPDYQRNSMAANMWKGIKQSLRLRKESNALHCGDRNQAGGEFLFEPLEIDTPCPSLVSADVKVARPVVGFRAPRTPVDGEDKMVSWCYRMRHIRDHVELPELREVLGLKGNGGPGNHLKRWERALRERKGMGESWMRHMERWHIDSYLAHSD</sequence>
<dbReference type="InParanoid" id="A0A0C3HBX2"/>
<reference evidence="1 2" key="1">
    <citation type="submission" date="2014-04" db="EMBL/GenBank/DDBJ databases">
        <authorList>
            <consortium name="DOE Joint Genome Institute"/>
            <person name="Kuo A."/>
            <person name="Martino E."/>
            <person name="Perotto S."/>
            <person name="Kohler A."/>
            <person name="Nagy L.G."/>
            <person name="Floudas D."/>
            <person name="Copeland A."/>
            <person name="Barry K.W."/>
            <person name="Cichocki N."/>
            <person name="Veneault-Fourrey C."/>
            <person name="LaButti K."/>
            <person name="Lindquist E.A."/>
            <person name="Lipzen A."/>
            <person name="Lundell T."/>
            <person name="Morin E."/>
            <person name="Murat C."/>
            <person name="Sun H."/>
            <person name="Tunlid A."/>
            <person name="Henrissat B."/>
            <person name="Grigoriev I.V."/>
            <person name="Hibbett D.S."/>
            <person name="Martin F."/>
            <person name="Nordberg H.P."/>
            <person name="Cantor M.N."/>
            <person name="Hua S.X."/>
        </authorList>
    </citation>
    <scope>NUCLEOTIDE SEQUENCE [LARGE SCALE GENOMIC DNA]</scope>
    <source>
        <strain evidence="1 2">Zn</strain>
    </source>
</reference>
<evidence type="ECO:0000313" key="1">
    <source>
        <dbReference type="EMBL" id="KIN05796.1"/>
    </source>
</evidence>
<reference evidence="2" key="2">
    <citation type="submission" date="2015-01" db="EMBL/GenBank/DDBJ databases">
        <title>Evolutionary Origins and Diversification of the Mycorrhizal Mutualists.</title>
        <authorList>
            <consortium name="DOE Joint Genome Institute"/>
            <consortium name="Mycorrhizal Genomics Consortium"/>
            <person name="Kohler A."/>
            <person name="Kuo A."/>
            <person name="Nagy L.G."/>
            <person name="Floudas D."/>
            <person name="Copeland A."/>
            <person name="Barry K.W."/>
            <person name="Cichocki N."/>
            <person name="Veneault-Fourrey C."/>
            <person name="LaButti K."/>
            <person name="Lindquist E.A."/>
            <person name="Lipzen A."/>
            <person name="Lundell T."/>
            <person name="Morin E."/>
            <person name="Murat C."/>
            <person name="Riley R."/>
            <person name="Ohm R."/>
            <person name="Sun H."/>
            <person name="Tunlid A."/>
            <person name="Henrissat B."/>
            <person name="Grigoriev I.V."/>
            <person name="Hibbett D.S."/>
            <person name="Martin F."/>
        </authorList>
    </citation>
    <scope>NUCLEOTIDE SEQUENCE [LARGE SCALE GENOMIC DNA]</scope>
    <source>
        <strain evidence="2">Zn</strain>
    </source>
</reference>
<dbReference type="Pfam" id="PF13911">
    <property type="entry name" value="AhpC-TSA_2"/>
    <property type="match status" value="1"/>
</dbReference>
<dbReference type="InterPro" id="IPR032801">
    <property type="entry name" value="PXL2A/B/C"/>
</dbReference>
<evidence type="ECO:0000313" key="2">
    <source>
        <dbReference type="Proteomes" id="UP000054321"/>
    </source>
</evidence>
<dbReference type="OrthoDB" id="40334at2759"/>